<name>A0A345NRV6_9MICO</name>
<evidence type="ECO:0000256" key="1">
    <source>
        <dbReference type="SAM" id="MobiDB-lite"/>
    </source>
</evidence>
<dbReference type="Proteomes" id="UP000253790">
    <property type="component" value="Chromosome"/>
</dbReference>
<evidence type="ECO:0000313" key="3">
    <source>
        <dbReference type="Proteomes" id="UP000253790"/>
    </source>
</evidence>
<proteinExistence type="predicted"/>
<dbReference type="KEGG" id="orn:DV701_18060"/>
<protein>
    <submittedName>
        <fullName evidence="2">Uncharacterized protein</fullName>
    </submittedName>
</protein>
<evidence type="ECO:0000313" key="2">
    <source>
        <dbReference type="EMBL" id="AXH97764.1"/>
    </source>
</evidence>
<accession>A0A345NRV6</accession>
<dbReference type="EMBL" id="CP031229">
    <property type="protein sequence ID" value="AXH97764.1"/>
    <property type="molecule type" value="Genomic_DNA"/>
</dbReference>
<feature type="compositionally biased region" description="Low complexity" evidence="1">
    <location>
        <begin position="52"/>
        <end position="72"/>
    </location>
</feature>
<reference evidence="2 3" key="1">
    <citation type="submission" date="2018-07" db="EMBL/GenBank/DDBJ databases">
        <title>Complete genome sequencing of Ornithinimicrobium sp. AMA3305.</title>
        <authorList>
            <person name="Bae J.-W."/>
        </authorList>
    </citation>
    <scope>NUCLEOTIDE SEQUENCE [LARGE SCALE GENOMIC DNA]</scope>
    <source>
        <strain evidence="2 3">AMA3305</strain>
    </source>
</reference>
<organism evidence="2 3">
    <name type="scientific">Ornithinimicrobium avium</name>
    <dbReference type="NCBI Taxonomy" id="2283195"/>
    <lineage>
        <taxon>Bacteria</taxon>
        <taxon>Bacillati</taxon>
        <taxon>Actinomycetota</taxon>
        <taxon>Actinomycetes</taxon>
        <taxon>Micrococcales</taxon>
        <taxon>Ornithinimicrobiaceae</taxon>
        <taxon>Ornithinimicrobium</taxon>
    </lineage>
</organism>
<feature type="region of interest" description="Disordered" evidence="1">
    <location>
        <begin position="32"/>
        <end position="103"/>
    </location>
</feature>
<dbReference type="OrthoDB" id="4867683at2"/>
<dbReference type="AlphaFoldDB" id="A0A345NRV6"/>
<gene>
    <name evidence="2" type="ORF">DV701_18060</name>
</gene>
<keyword evidence="3" id="KW-1185">Reference proteome</keyword>
<sequence>MVDIHEEEAGVRTQMRLTGLVLISALLGACGGGGAPDAAQGQRTSSPDGTPAASSSSEASGDGAVGSAEGSDPAAGPVAGSNAPPGFVELRGEGDDAHAAMTDGDGSAEALLLTDPPVGEAWQVVEADGPKFVQTVCGVQLDPVQPRDAAHRRWGWVEGFTYLTSEVHTFAEAEGQGVAAKTAAALEDCDGYGLDGEGREVASGQGVHQVEVDRLGELPEGWVGWTETTVGAGLVRHNALRDVDDGWHWVSVVSHAGPDPDVEVLRDAVDSAG</sequence>